<proteinExistence type="predicted"/>
<evidence type="ECO:0000313" key="2">
    <source>
        <dbReference type="Proteomes" id="UP000813215"/>
    </source>
</evidence>
<accession>A0A9E3LU67</accession>
<dbReference type="Pfam" id="PF04255">
    <property type="entry name" value="DUF433"/>
    <property type="match status" value="1"/>
</dbReference>
<dbReference type="PANTHER" id="PTHR34849">
    <property type="entry name" value="SSL5025 PROTEIN"/>
    <property type="match status" value="1"/>
</dbReference>
<name>A0A9E3LU67_9NOST</name>
<dbReference type="InterPro" id="IPR007367">
    <property type="entry name" value="DUF433"/>
</dbReference>
<dbReference type="SUPFAM" id="SSF46689">
    <property type="entry name" value="Homeodomain-like"/>
    <property type="match status" value="1"/>
</dbReference>
<evidence type="ECO:0000313" key="1">
    <source>
        <dbReference type="EMBL" id="MBW4432690.1"/>
    </source>
</evidence>
<comment type="caution">
    <text evidence="1">The sequence shown here is derived from an EMBL/GenBank/DDBJ whole genome shotgun (WGS) entry which is preliminary data.</text>
</comment>
<dbReference type="Proteomes" id="UP000813215">
    <property type="component" value="Unassembled WGS sequence"/>
</dbReference>
<sequence>MQNLTRITRNPQVMGGKPCIRGMRVTVGTIVGLMASGHSFSDIIKAYPYLEEADIYEALAYAAWRAEEIEVPLKTA</sequence>
<reference evidence="1" key="2">
    <citation type="journal article" date="2022" name="Microbiol. Resour. Announc.">
        <title>Metagenome Sequencing to Explore Phylogenomics of Terrestrial Cyanobacteria.</title>
        <authorList>
            <person name="Ward R.D."/>
            <person name="Stajich J.E."/>
            <person name="Johansen J.R."/>
            <person name="Huntemann M."/>
            <person name="Clum A."/>
            <person name="Foster B."/>
            <person name="Foster B."/>
            <person name="Roux S."/>
            <person name="Palaniappan K."/>
            <person name="Varghese N."/>
            <person name="Mukherjee S."/>
            <person name="Reddy T.B.K."/>
            <person name="Daum C."/>
            <person name="Copeland A."/>
            <person name="Chen I.A."/>
            <person name="Ivanova N.N."/>
            <person name="Kyrpides N.C."/>
            <person name="Shapiro N."/>
            <person name="Eloe-Fadrosh E.A."/>
            <person name="Pietrasiak N."/>
        </authorList>
    </citation>
    <scope>NUCLEOTIDE SEQUENCE</scope>
    <source>
        <strain evidence="1">HA4357-MV3</strain>
    </source>
</reference>
<dbReference type="InterPro" id="IPR036388">
    <property type="entry name" value="WH-like_DNA-bd_sf"/>
</dbReference>
<protein>
    <submittedName>
        <fullName evidence="1">DUF433 domain-containing protein</fullName>
    </submittedName>
</protein>
<dbReference type="EMBL" id="JAHHHW010000090">
    <property type="protein sequence ID" value="MBW4432690.1"/>
    <property type="molecule type" value="Genomic_DNA"/>
</dbReference>
<reference evidence="1" key="1">
    <citation type="submission" date="2021-05" db="EMBL/GenBank/DDBJ databases">
        <authorList>
            <person name="Pietrasiak N."/>
            <person name="Ward R."/>
            <person name="Stajich J.E."/>
            <person name="Kurbessoian T."/>
        </authorList>
    </citation>
    <scope>NUCLEOTIDE SEQUENCE</scope>
    <source>
        <strain evidence="1">HA4357-MV3</strain>
    </source>
</reference>
<dbReference type="PANTHER" id="PTHR34849:SF3">
    <property type="entry name" value="SSR2962 PROTEIN"/>
    <property type="match status" value="1"/>
</dbReference>
<dbReference type="AlphaFoldDB" id="A0A9E3LU67"/>
<dbReference type="InterPro" id="IPR009057">
    <property type="entry name" value="Homeodomain-like_sf"/>
</dbReference>
<gene>
    <name evidence="1" type="ORF">KME28_13385</name>
</gene>
<dbReference type="Gene3D" id="1.10.10.10">
    <property type="entry name" value="Winged helix-like DNA-binding domain superfamily/Winged helix DNA-binding domain"/>
    <property type="match status" value="1"/>
</dbReference>
<organism evidence="1 2">
    <name type="scientific">Pelatocladus maniniholoensis HA4357-MV3</name>
    <dbReference type="NCBI Taxonomy" id="1117104"/>
    <lineage>
        <taxon>Bacteria</taxon>
        <taxon>Bacillati</taxon>
        <taxon>Cyanobacteriota</taxon>
        <taxon>Cyanophyceae</taxon>
        <taxon>Nostocales</taxon>
        <taxon>Nostocaceae</taxon>
        <taxon>Pelatocladus</taxon>
    </lineage>
</organism>